<evidence type="ECO:0000313" key="2">
    <source>
        <dbReference type="EMBL" id="KAK1525714.1"/>
    </source>
</evidence>
<protein>
    <recommendedName>
        <fullName evidence="1">Clr5 domain-containing protein</fullName>
    </recommendedName>
</protein>
<feature type="domain" description="Clr5" evidence="1">
    <location>
        <begin position="12"/>
        <end position="64"/>
    </location>
</feature>
<gene>
    <name evidence="2" type="ORF">CCOS01_08132</name>
</gene>
<dbReference type="EMBL" id="MOOE01000008">
    <property type="protein sequence ID" value="KAK1525714.1"/>
    <property type="molecule type" value="Genomic_DNA"/>
</dbReference>
<proteinExistence type="predicted"/>
<dbReference type="Proteomes" id="UP001240678">
    <property type="component" value="Unassembled WGS sequence"/>
</dbReference>
<name>A0AAJ0E016_9PEZI</name>
<dbReference type="InterPro" id="IPR025676">
    <property type="entry name" value="Clr5_dom"/>
</dbReference>
<dbReference type="AlphaFoldDB" id="A0AAJ0E016"/>
<evidence type="ECO:0000259" key="1">
    <source>
        <dbReference type="Pfam" id="PF14420"/>
    </source>
</evidence>
<sequence>MSHRQRHPVISEAEWERVRSVIQRLYLQQDMASTFVLTALRTMHKFHASKAQLEWKLKEWHMFKNMSAQQWKCVDVRVRERLSRGKRTSLYLSGIPLRPAAVKKARARHCHTSVVEKFKPRKNFRLLMSRRWIKHDHDGSPMLCPLTECFPAMPTPSLPRDFPLIIRTPSPIKEARYSCAIQNLPWLQCQQLLSGMFEL</sequence>
<evidence type="ECO:0000313" key="3">
    <source>
        <dbReference type="Proteomes" id="UP001240678"/>
    </source>
</evidence>
<organism evidence="2 3">
    <name type="scientific">Colletotrichum costaricense</name>
    <dbReference type="NCBI Taxonomy" id="1209916"/>
    <lineage>
        <taxon>Eukaryota</taxon>
        <taxon>Fungi</taxon>
        <taxon>Dikarya</taxon>
        <taxon>Ascomycota</taxon>
        <taxon>Pezizomycotina</taxon>
        <taxon>Sordariomycetes</taxon>
        <taxon>Hypocreomycetidae</taxon>
        <taxon>Glomerellales</taxon>
        <taxon>Glomerellaceae</taxon>
        <taxon>Colletotrichum</taxon>
        <taxon>Colletotrichum acutatum species complex</taxon>
    </lineage>
</organism>
<keyword evidence="3" id="KW-1185">Reference proteome</keyword>
<dbReference type="GeneID" id="85339840"/>
<accession>A0AAJ0E016</accession>
<dbReference type="Pfam" id="PF14420">
    <property type="entry name" value="Clr5"/>
    <property type="match status" value="1"/>
</dbReference>
<reference evidence="2 3" key="1">
    <citation type="submission" date="2016-10" db="EMBL/GenBank/DDBJ databases">
        <title>The genome sequence of Colletotrichum fioriniae PJ7.</title>
        <authorList>
            <person name="Baroncelli R."/>
        </authorList>
    </citation>
    <scope>NUCLEOTIDE SEQUENCE [LARGE SCALE GENOMIC DNA]</scope>
    <source>
        <strain evidence="2 3">IMI 309622</strain>
    </source>
</reference>
<dbReference type="RefSeq" id="XP_060312567.1">
    <property type="nucleotide sequence ID" value="XM_060456293.1"/>
</dbReference>
<comment type="caution">
    <text evidence="2">The sequence shown here is derived from an EMBL/GenBank/DDBJ whole genome shotgun (WGS) entry which is preliminary data.</text>
</comment>